<name>A0AAQ3TW02_PASNO</name>
<evidence type="ECO:0000313" key="2">
    <source>
        <dbReference type="EMBL" id="WVZ79192.1"/>
    </source>
</evidence>
<dbReference type="EMBL" id="CP144750">
    <property type="protein sequence ID" value="WVZ79192.1"/>
    <property type="molecule type" value="Genomic_DNA"/>
</dbReference>
<protein>
    <submittedName>
        <fullName evidence="2">Uncharacterized protein</fullName>
    </submittedName>
</protein>
<feature type="region of interest" description="Disordered" evidence="1">
    <location>
        <begin position="1"/>
        <end position="85"/>
    </location>
</feature>
<feature type="compositionally biased region" description="Low complexity" evidence="1">
    <location>
        <begin position="67"/>
        <end position="80"/>
    </location>
</feature>
<dbReference type="AlphaFoldDB" id="A0AAQ3TW02"/>
<sequence>MAAQIPRPRPEAAADPAPTVPNPKPCRRSTSVVAWPKDLLTDAAQRGREKGGPGGSVDPEHAATQEQGQRQPRRPSSSRPFCSEGPRVSVVITGCRTWE</sequence>
<keyword evidence="3" id="KW-1185">Reference proteome</keyword>
<evidence type="ECO:0000256" key="1">
    <source>
        <dbReference type="SAM" id="MobiDB-lite"/>
    </source>
</evidence>
<dbReference type="Proteomes" id="UP001341281">
    <property type="component" value="Chromosome 06"/>
</dbReference>
<organism evidence="2 3">
    <name type="scientific">Paspalum notatum var. saurae</name>
    <dbReference type="NCBI Taxonomy" id="547442"/>
    <lineage>
        <taxon>Eukaryota</taxon>
        <taxon>Viridiplantae</taxon>
        <taxon>Streptophyta</taxon>
        <taxon>Embryophyta</taxon>
        <taxon>Tracheophyta</taxon>
        <taxon>Spermatophyta</taxon>
        <taxon>Magnoliopsida</taxon>
        <taxon>Liliopsida</taxon>
        <taxon>Poales</taxon>
        <taxon>Poaceae</taxon>
        <taxon>PACMAD clade</taxon>
        <taxon>Panicoideae</taxon>
        <taxon>Andropogonodae</taxon>
        <taxon>Paspaleae</taxon>
        <taxon>Paspalinae</taxon>
        <taxon>Paspalum</taxon>
    </lineage>
</organism>
<accession>A0AAQ3TW02</accession>
<evidence type="ECO:0000313" key="3">
    <source>
        <dbReference type="Proteomes" id="UP001341281"/>
    </source>
</evidence>
<reference evidence="2 3" key="1">
    <citation type="submission" date="2024-02" db="EMBL/GenBank/DDBJ databases">
        <title>High-quality chromosome-scale genome assembly of Pensacola bahiagrass (Paspalum notatum Flugge var. saurae).</title>
        <authorList>
            <person name="Vega J.M."/>
            <person name="Podio M."/>
            <person name="Orjuela J."/>
            <person name="Siena L.A."/>
            <person name="Pessino S.C."/>
            <person name="Combes M.C."/>
            <person name="Mariac C."/>
            <person name="Albertini E."/>
            <person name="Pupilli F."/>
            <person name="Ortiz J.P.A."/>
            <person name="Leblanc O."/>
        </authorList>
    </citation>
    <scope>NUCLEOTIDE SEQUENCE [LARGE SCALE GENOMIC DNA]</scope>
    <source>
        <strain evidence="2">R1</strain>
        <tissue evidence="2">Leaf</tissue>
    </source>
</reference>
<gene>
    <name evidence="2" type="ORF">U9M48_026800</name>
</gene>
<proteinExistence type="predicted"/>